<evidence type="ECO:0000313" key="2">
    <source>
        <dbReference type="Proteomes" id="UP000308197"/>
    </source>
</evidence>
<dbReference type="Proteomes" id="UP000308197">
    <property type="component" value="Unassembled WGS sequence"/>
</dbReference>
<accession>A0A5C3P7B4</accession>
<name>A0A5C3P7B4_9APHY</name>
<sequence length="115" mass="12885">MRIRGGRLQSLRCRSSTASRCQILQLRNGQYFDCVRPRARPRACTTAGCASCFLWIHPLLSVIRLRFCAMVKRLPEPNQSARAMGAQRSTALGFEACSDLFELQTRPSPHVGNGF</sequence>
<dbReference type="AlphaFoldDB" id="A0A5C3P7B4"/>
<gene>
    <name evidence="1" type="ORF">K466DRAFT_225157</name>
</gene>
<dbReference type="InParanoid" id="A0A5C3P7B4"/>
<dbReference type="EMBL" id="ML211315">
    <property type="protein sequence ID" value="TFK84458.1"/>
    <property type="molecule type" value="Genomic_DNA"/>
</dbReference>
<organism evidence="1 2">
    <name type="scientific">Polyporus arcularius HHB13444</name>
    <dbReference type="NCBI Taxonomy" id="1314778"/>
    <lineage>
        <taxon>Eukaryota</taxon>
        <taxon>Fungi</taxon>
        <taxon>Dikarya</taxon>
        <taxon>Basidiomycota</taxon>
        <taxon>Agaricomycotina</taxon>
        <taxon>Agaricomycetes</taxon>
        <taxon>Polyporales</taxon>
        <taxon>Polyporaceae</taxon>
        <taxon>Polyporus</taxon>
    </lineage>
</organism>
<keyword evidence="2" id="KW-1185">Reference proteome</keyword>
<evidence type="ECO:0000313" key="1">
    <source>
        <dbReference type="EMBL" id="TFK84458.1"/>
    </source>
</evidence>
<proteinExistence type="predicted"/>
<reference evidence="1 2" key="1">
    <citation type="journal article" date="2019" name="Nat. Ecol. Evol.">
        <title>Megaphylogeny resolves global patterns of mushroom evolution.</title>
        <authorList>
            <person name="Varga T."/>
            <person name="Krizsan K."/>
            <person name="Foldi C."/>
            <person name="Dima B."/>
            <person name="Sanchez-Garcia M."/>
            <person name="Sanchez-Ramirez S."/>
            <person name="Szollosi G.J."/>
            <person name="Szarkandi J.G."/>
            <person name="Papp V."/>
            <person name="Albert L."/>
            <person name="Andreopoulos W."/>
            <person name="Angelini C."/>
            <person name="Antonin V."/>
            <person name="Barry K.W."/>
            <person name="Bougher N.L."/>
            <person name="Buchanan P."/>
            <person name="Buyck B."/>
            <person name="Bense V."/>
            <person name="Catcheside P."/>
            <person name="Chovatia M."/>
            <person name="Cooper J."/>
            <person name="Damon W."/>
            <person name="Desjardin D."/>
            <person name="Finy P."/>
            <person name="Geml J."/>
            <person name="Haridas S."/>
            <person name="Hughes K."/>
            <person name="Justo A."/>
            <person name="Karasinski D."/>
            <person name="Kautmanova I."/>
            <person name="Kiss B."/>
            <person name="Kocsube S."/>
            <person name="Kotiranta H."/>
            <person name="LaButti K.M."/>
            <person name="Lechner B.E."/>
            <person name="Liimatainen K."/>
            <person name="Lipzen A."/>
            <person name="Lukacs Z."/>
            <person name="Mihaltcheva S."/>
            <person name="Morgado L.N."/>
            <person name="Niskanen T."/>
            <person name="Noordeloos M.E."/>
            <person name="Ohm R.A."/>
            <person name="Ortiz-Santana B."/>
            <person name="Ovrebo C."/>
            <person name="Racz N."/>
            <person name="Riley R."/>
            <person name="Savchenko A."/>
            <person name="Shiryaev A."/>
            <person name="Soop K."/>
            <person name="Spirin V."/>
            <person name="Szebenyi C."/>
            <person name="Tomsovsky M."/>
            <person name="Tulloss R.E."/>
            <person name="Uehling J."/>
            <person name="Grigoriev I.V."/>
            <person name="Vagvolgyi C."/>
            <person name="Papp T."/>
            <person name="Martin F.M."/>
            <person name="Miettinen O."/>
            <person name="Hibbett D.S."/>
            <person name="Nagy L.G."/>
        </authorList>
    </citation>
    <scope>NUCLEOTIDE SEQUENCE [LARGE SCALE GENOMIC DNA]</scope>
    <source>
        <strain evidence="1 2">HHB13444</strain>
    </source>
</reference>
<protein>
    <submittedName>
        <fullName evidence="1">Uncharacterized protein</fullName>
    </submittedName>
</protein>